<dbReference type="EMBL" id="QGKW02001988">
    <property type="protein sequence ID" value="KAF2552686.1"/>
    <property type="molecule type" value="Genomic_DNA"/>
</dbReference>
<name>A0A8S9H6E0_BRACR</name>
<sequence>MVATLILVRDERGDLYDQEGHLRNATEGRGEEANVNFISGAGFQGSGNQGGNRNSDGNRGKFQPEFAAPETLQQQLQLQQDQGIMTHEEFTAKHPHQPSLVYVKIDRHQEPVIDRQPPAPIDRRAPITYRVQMPKIDVARLNALRPKPKPLENPPEAFSTPSNDGIDSMEIDKVPTGRTLRKRKEKVAKHLKRETTSRRINDPGIIAACHCGAEYETEYLASIETHAATSINSAHQISTDTPKEESVNSSSEDWGNDCYNPIMAVNDTPPDSSPEDLYDEEYKKKGILVYKFHPLRPEIQAQVETDSLLAEAYGK</sequence>
<gene>
    <name evidence="2" type="ORF">F2Q68_00033746</name>
</gene>
<dbReference type="Proteomes" id="UP000712281">
    <property type="component" value="Unassembled WGS sequence"/>
</dbReference>
<proteinExistence type="predicted"/>
<protein>
    <submittedName>
        <fullName evidence="2">Uncharacterized protein</fullName>
    </submittedName>
</protein>
<accession>A0A8S9H6E0</accession>
<evidence type="ECO:0000256" key="1">
    <source>
        <dbReference type="SAM" id="MobiDB-lite"/>
    </source>
</evidence>
<comment type="caution">
    <text evidence="2">The sequence shown here is derived from an EMBL/GenBank/DDBJ whole genome shotgun (WGS) entry which is preliminary data.</text>
</comment>
<evidence type="ECO:0000313" key="3">
    <source>
        <dbReference type="Proteomes" id="UP000712281"/>
    </source>
</evidence>
<feature type="region of interest" description="Disordered" evidence="1">
    <location>
        <begin position="38"/>
        <end position="63"/>
    </location>
</feature>
<organism evidence="2 3">
    <name type="scientific">Brassica cretica</name>
    <name type="common">Mustard</name>
    <dbReference type="NCBI Taxonomy" id="69181"/>
    <lineage>
        <taxon>Eukaryota</taxon>
        <taxon>Viridiplantae</taxon>
        <taxon>Streptophyta</taxon>
        <taxon>Embryophyta</taxon>
        <taxon>Tracheophyta</taxon>
        <taxon>Spermatophyta</taxon>
        <taxon>Magnoliopsida</taxon>
        <taxon>eudicotyledons</taxon>
        <taxon>Gunneridae</taxon>
        <taxon>Pentapetalae</taxon>
        <taxon>rosids</taxon>
        <taxon>malvids</taxon>
        <taxon>Brassicales</taxon>
        <taxon>Brassicaceae</taxon>
        <taxon>Brassiceae</taxon>
        <taxon>Brassica</taxon>
    </lineage>
</organism>
<reference evidence="2" key="1">
    <citation type="submission" date="2019-12" db="EMBL/GenBank/DDBJ databases">
        <title>Genome sequencing and annotation of Brassica cretica.</title>
        <authorList>
            <person name="Studholme D.J."/>
            <person name="Sarris P.F."/>
        </authorList>
    </citation>
    <scope>NUCLEOTIDE SEQUENCE</scope>
    <source>
        <strain evidence="2">PFS-001/15</strain>
        <tissue evidence="2">Leaf</tissue>
    </source>
</reference>
<dbReference type="AlphaFoldDB" id="A0A8S9H6E0"/>
<feature type="region of interest" description="Disordered" evidence="1">
    <location>
        <begin position="145"/>
        <end position="170"/>
    </location>
</feature>
<evidence type="ECO:0000313" key="2">
    <source>
        <dbReference type="EMBL" id="KAF2552686.1"/>
    </source>
</evidence>